<reference evidence="1" key="1">
    <citation type="submission" date="2018-11" db="EMBL/GenBank/DDBJ databases">
        <authorList>
            <consortium name="Genoscope - CEA"/>
            <person name="William W."/>
        </authorList>
    </citation>
    <scope>NUCLEOTIDE SEQUENCE [LARGE SCALE GENOMIC DNA]</scope>
    <source>
        <strain evidence="1">T9AD</strain>
    </source>
</reference>
<organism evidence="1">
    <name type="scientific">Ectopseudomonas oleovorans</name>
    <name type="common">Pseudomonas oleovorans</name>
    <dbReference type="NCBI Taxonomy" id="301"/>
    <lineage>
        <taxon>Bacteria</taxon>
        <taxon>Pseudomonadati</taxon>
        <taxon>Pseudomonadota</taxon>
        <taxon>Gammaproteobacteria</taxon>
        <taxon>Pseudomonadales</taxon>
        <taxon>Pseudomonadaceae</taxon>
        <taxon>Ectopseudomonas</taxon>
    </lineage>
</organism>
<protein>
    <submittedName>
        <fullName evidence="1">Uncharacterized protein</fullName>
    </submittedName>
</protein>
<sequence length="158" mass="16832">MINGRSLKQHDFPVALGVTHLATAAFLLNSGEFLPSWVTSYSYFTALTCIVLCVIFKPHKGFLTGLAVAFAITVMIRAINMSLVSLHGPGVDYILGMMGAIAGTVVALIYSKFKPSQTADKGFALGCIGALGGYFVSMFISCNTVIYCGPAFSWGIYP</sequence>
<accession>A0A653BC48</accession>
<proteinExistence type="predicted"/>
<dbReference type="AlphaFoldDB" id="A0A653BC48"/>
<name>A0A653BC48_ECTOL</name>
<dbReference type="OrthoDB" id="6969377at2"/>
<dbReference type="EMBL" id="LR130779">
    <property type="protein sequence ID" value="VDN66250.1"/>
    <property type="molecule type" value="Genomic_DNA"/>
</dbReference>
<gene>
    <name evidence="1" type="ORF">POT9AD_5275</name>
</gene>
<evidence type="ECO:0000313" key="1">
    <source>
        <dbReference type="EMBL" id="VDN66250.1"/>
    </source>
</evidence>